<feature type="compositionally biased region" description="Basic and acidic residues" evidence="2">
    <location>
        <begin position="13"/>
        <end position="22"/>
    </location>
</feature>
<organism evidence="3 4">
    <name type="scientific">Actinocrispum wychmicini</name>
    <dbReference type="NCBI Taxonomy" id="1213861"/>
    <lineage>
        <taxon>Bacteria</taxon>
        <taxon>Bacillati</taxon>
        <taxon>Actinomycetota</taxon>
        <taxon>Actinomycetes</taxon>
        <taxon>Pseudonocardiales</taxon>
        <taxon>Pseudonocardiaceae</taxon>
        <taxon>Actinocrispum</taxon>
    </lineage>
</organism>
<sequence>MATGQNSTNSSDTAREEDVITEPREWLSEPFAMLEREIAEEIRQYWEGRPRKDIASVASFLARQVWAKVKPVIDSYEHGGDQYAAAVREANRQRDNAWNAISDYWMPEVRTTREQLERELRRANRFQRQLMTSRRKATRATSHAVDLAGRLAKTRAELDRLQTEAAAGVRWVNGGD</sequence>
<keyword evidence="4" id="KW-1185">Reference proteome</keyword>
<proteinExistence type="predicted"/>
<comment type="caution">
    <text evidence="3">The sequence shown here is derived from an EMBL/GenBank/DDBJ whole genome shotgun (WGS) entry which is preliminary data.</text>
</comment>
<evidence type="ECO:0000256" key="2">
    <source>
        <dbReference type="SAM" id="MobiDB-lite"/>
    </source>
</evidence>
<dbReference type="EMBL" id="SLWS01000001">
    <property type="protein sequence ID" value="TCO64922.1"/>
    <property type="molecule type" value="Genomic_DNA"/>
</dbReference>
<accession>A0A4R2K020</accession>
<evidence type="ECO:0000313" key="3">
    <source>
        <dbReference type="EMBL" id="TCO64922.1"/>
    </source>
</evidence>
<dbReference type="Proteomes" id="UP000295680">
    <property type="component" value="Unassembled WGS sequence"/>
</dbReference>
<reference evidence="3 4" key="1">
    <citation type="submission" date="2019-03" db="EMBL/GenBank/DDBJ databases">
        <title>Genomic Encyclopedia of Type Strains, Phase IV (KMG-IV): sequencing the most valuable type-strain genomes for metagenomic binning, comparative biology and taxonomic classification.</title>
        <authorList>
            <person name="Goeker M."/>
        </authorList>
    </citation>
    <scope>NUCLEOTIDE SEQUENCE [LARGE SCALE GENOMIC DNA]</scope>
    <source>
        <strain evidence="3 4">DSM 45934</strain>
    </source>
</reference>
<dbReference type="AlphaFoldDB" id="A0A4R2K020"/>
<keyword evidence="1" id="KW-0175">Coiled coil</keyword>
<feature type="region of interest" description="Disordered" evidence="2">
    <location>
        <begin position="1"/>
        <end position="22"/>
    </location>
</feature>
<name>A0A4R2K020_9PSEU</name>
<feature type="compositionally biased region" description="Polar residues" evidence="2">
    <location>
        <begin position="1"/>
        <end position="12"/>
    </location>
</feature>
<evidence type="ECO:0000313" key="4">
    <source>
        <dbReference type="Proteomes" id="UP000295680"/>
    </source>
</evidence>
<dbReference type="RefSeq" id="WP_132110977.1">
    <property type="nucleotide sequence ID" value="NZ_SLWS01000001.1"/>
</dbReference>
<gene>
    <name evidence="3" type="ORF">EV192_101706</name>
</gene>
<protein>
    <submittedName>
        <fullName evidence="3">Uncharacterized protein</fullName>
    </submittedName>
</protein>
<feature type="coiled-coil region" evidence="1">
    <location>
        <begin position="109"/>
        <end position="164"/>
    </location>
</feature>
<evidence type="ECO:0000256" key="1">
    <source>
        <dbReference type="SAM" id="Coils"/>
    </source>
</evidence>